<organism evidence="1 2">
    <name type="scientific">Rotaria magnacalcarata</name>
    <dbReference type="NCBI Taxonomy" id="392030"/>
    <lineage>
        <taxon>Eukaryota</taxon>
        <taxon>Metazoa</taxon>
        <taxon>Spiralia</taxon>
        <taxon>Gnathifera</taxon>
        <taxon>Rotifera</taxon>
        <taxon>Eurotatoria</taxon>
        <taxon>Bdelloidea</taxon>
        <taxon>Philodinida</taxon>
        <taxon>Philodinidae</taxon>
        <taxon>Rotaria</taxon>
    </lineage>
</organism>
<reference evidence="1" key="1">
    <citation type="submission" date="2021-02" db="EMBL/GenBank/DDBJ databases">
        <authorList>
            <person name="Nowell W R."/>
        </authorList>
    </citation>
    <scope>NUCLEOTIDE SEQUENCE</scope>
</reference>
<gene>
    <name evidence="1" type="ORF">SMN809_LOCUS23814</name>
</gene>
<name>A0A8S2T9K1_9BILA</name>
<evidence type="ECO:0000313" key="1">
    <source>
        <dbReference type="EMBL" id="CAF4246714.1"/>
    </source>
</evidence>
<dbReference type="AlphaFoldDB" id="A0A8S2T9K1"/>
<dbReference type="EMBL" id="CAJOBI010026275">
    <property type="protein sequence ID" value="CAF4246714.1"/>
    <property type="molecule type" value="Genomic_DNA"/>
</dbReference>
<evidence type="ECO:0000313" key="2">
    <source>
        <dbReference type="Proteomes" id="UP000676336"/>
    </source>
</evidence>
<comment type="caution">
    <text evidence="1">The sequence shown here is derived from an EMBL/GenBank/DDBJ whole genome shotgun (WGS) entry which is preliminary data.</text>
</comment>
<dbReference type="Proteomes" id="UP000676336">
    <property type="component" value="Unassembled WGS sequence"/>
</dbReference>
<protein>
    <submittedName>
        <fullName evidence="1">Uncharacterized protein</fullName>
    </submittedName>
</protein>
<proteinExistence type="predicted"/>
<accession>A0A8S2T9K1</accession>
<sequence>MVSLSEPLESTLEWDYNKNDDTELIFRWNITLKNGDSGLLAFSNRDLD</sequence>
<feature type="non-terminal residue" evidence="1">
    <location>
        <position position="48"/>
    </location>
</feature>